<sequence>QNGKYWRIDGDTVSVDGDVPTDGFYLELREPTRINIRSTKGQYLGATKNGNFKVCDGGQDSATQWEY</sequence>
<name>A0A9Q0RVW1_9DIPT</name>
<organism evidence="1 3">
    <name type="scientific">Pseudolycoriella hygida</name>
    <dbReference type="NCBI Taxonomy" id="35572"/>
    <lineage>
        <taxon>Eukaryota</taxon>
        <taxon>Metazoa</taxon>
        <taxon>Ecdysozoa</taxon>
        <taxon>Arthropoda</taxon>
        <taxon>Hexapoda</taxon>
        <taxon>Insecta</taxon>
        <taxon>Pterygota</taxon>
        <taxon>Neoptera</taxon>
        <taxon>Endopterygota</taxon>
        <taxon>Diptera</taxon>
        <taxon>Nematocera</taxon>
        <taxon>Sciaroidea</taxon>
        <taxon>Sciaridae</taxon>
        <taxon>Pseudolycoriella</taxon>
    </lineage>
</organism>
<keyword evidence="3" id="KW-1185">Reference proteome</keyword>
<dbReference type="Proteomes" id="UP001151699">
    <property type="component" value="Chromosome X"/>
</dbReference>
<comment type="caution">
    <text evidence="1">The sequence shown here is derived from an EMBL/GenBank/DDBJ whole genome shotgun (WGS) entry which is preliminary data.</text>
</comment>
<accession>A0A9Q0RVW1</accession>
<gene>
    <name evidence="1" type="primary">sn_0</name>
    <name evidence="2" type="synonym">sn_2</name>
    <name evidence="2" type="ORF">Bhyg_11775</name>
    <name evidence="1" type="ORF">Bhyg_17753</name>
</gene>
<dbReference type="AlphaFoldDB" id="A0A9Q0RVW1"/>
<dbReference type="Gene3D" id="2.80.10.50">
    <property type="match status" value="1"/>
</dbReference>
<dbReference type="EMBL" id="WJQU01001139">
    <property type="protein sequence ID" value="KAJ6634056.1"/>
    <property type="molecule type" value="Genomic_DNA"/>
</dbReference>
<proteinExistence type="predicted"/>
<dbReference type="EMBL" id="WJQU01000003">
    <property type="protein sequence ID" value="KAJ6639036.1"/>
    <property type="molecule type" value="Genomic_DNA"/>
</dbReference>
<evidence type="ECO:0000313" key="2">
    <source>
        <dbReference type="EMBL" id="KAJ6639036.1"/>
    </source>
</evidence>
<feature type="non-terminal residue" evidence="1">
    <location>
        <position position="1"/>
    </location>
</feature>
<reference evidence="1" key="1">
    <citation type="submission" date="2022-07" db="EMBL/GenBank/DDBJ databases">
        <authorList>
            <person name="Trinca V."/>
            <person name="Uliana J.V.C."/>
            <person name="Torres T.T."/>
            <person name="Ward R.J."/>
            <person name="Monesi N."/>
        </authorList>
    </citation>
    <scope>NUCLEOTIDE SEQUENCE</scope>
    <source>
        <strain evidence="1">HSMRA1968</strain>
        <tissue evidence="1">Whole embryos</tissue>
    </source>
</reference>
<dbReference type="InterPro" id="IPR008999">
    <property type="entry name" value="Actin-crosslinking"/>
</dbReference>
<evidence type="ECO:0000313" key="1">
    <source>
        <dbReference type="EMBL" id="KAJ6634056.1"/>
    </source>
</evidence>
<dbReference type="SUPFAM" id="SSF50405">
    <property type="entry name" value="Actin-crosslinking proteins"/>
    <property type="match status" value="1"/>
</dbReference>
<dbReference type="OrthoDB" id="10259868at2759"/>
<evidence type="ECO:0000313" key="3">
    <source>
        <dbReference type="Proteomes" id="UP001151699"/>
    </source>
</evidence>
<protein>
    <submittedName>
        <fullName evidence="1">Protein singed</fullName>
    </submittedName>
</protein>